<evidence type="ECO:0000256" key="2">
    <source>
        <dbReference type="ARBA" id="ARBA00023163"/>
    </source>
</evidence>
<keyword evidence="2" id="KW-0804">Transcription</keyword>
<feature type="domain" description="HTH-type transcriptional regulator MT1864/Rv1816-like C-terminal" evidence="3">
    <location>
        <begin position="41"/>
        <end position="119"/>
    </location>
</feature>
<sequence>MLYSAFPEGRQALVDAVALQGFTAVAEALEAVPAEPLLRLRAYLDFAAARPRLYEAMFTLPSGLRFGAGRGPEPLRRAFAAVQAAFPGTDATRAEVAWALVHGLATLQAGGRLPRSRARARLQQAHRLLTSP</sequence>
<name>A0ABQ6JEN3_9ACTN</name>
<dbReference type="InterPro" id="IPR025996">
    <property type="entry name" value="MT1864/Rv1816-like_C"/>
</dbReference>
<keyword evidence="5" id="KW-1185">Reference proteome</keyword>
<comment type="caution">
    <text evidence="4">The sequence shown here is derived from an EMBL/GenBank/DDBJ whole genome shotgun (WGS) entry which is preliminary data.</text>
</comment>
<dbReference type="EMBL" id="BSUZ01000001">
    <property type="protein sequence ID" value="GMA86667.1"/>
    <property type="molecule type" value="Genomic_DNA"/>
</dbReference>
<dbReference type="SUPFAM" id="SSF48498">
    <property type="entry name" value="Tetracyclin repressor-like, C-terminal domain"/>
    <property type="match status" value="1"/>
</dbReference>
<reference evidence="5" key="1">
    <citation type="journal article" date="2019" name="Int. J. Syst. Evol. Microbiol.">
        <title>The Global Catalogue of Microorganisms (GCM) 10K type strain sequencing project: providing services to taxonomists for standard genome sequencing and annotation.</title>
        <authorList>
            <consortium name="The Broad Institute Genomics Platform"/>
            <consortium name="The Broad Institute Genome Sequencing Center for Infectious Disease"/>
            <person name="Wu L."/>
            <person name="Ma J."/>
        </authorList>
    </citation>
    <scope>NUCLEOTIDE SEQUENCE [LARGE SCALE GENOMIC DNA]</scope>
    <source>
        <strain evidence="5">NBRC 108730</strain>
    </source>
</reference>
<dbReference type="Proteomes" id="UP001157017">
    <property type="component" value="Unassembled WGS sequence"/>
</dbReference>
<evidence type="ECO:0000259" key="3">
    <source>
        <dbReference type="Pfam" id="PF13305"/>
    </source>
</evidence>
<protein>
    <recommendedName>
        <fullName evidence="3">HTH-type transcriptional regulator MT1864/Rv1816-like C-terminal domain-containing protein</fullName>
    </recommendedName>
</protein>
<evidence type="ECO:0000313" key="5">
    <source>
        <dbReference type="Proteomes" id="UP001157017"/>
    </source>
</evidence>
<accession>A0ABQ6JEN3</accession>
<dbReference type="Gene3D" id="1.10.357.10">
    <property type="entry name" value="Tetracycline Repressor, domain 2"/>
    <property type="match status" value="1"/>
</dbReference>
<keyword evidence="1" id="KW-0805">Transcription regulation</keyword>
<dbReference type="InterPro" id="IPR036271">
    <property type="entry name" value="Tet_transcr_reg_TetR-rel_C_sf"/>
</dbReference>
<gene>
    <name evidence="4" type="ORF">GCM10025868_19170</name>
</gene>
<dbReference type="Pfam" id="PF13305">
    <property type="entry name" value="TetR_C_33"/>
    <property type="match status" value="1"/>
</dbReference>
<organism evidence="4 5">
    <name type="scientific">Angustibacter aerolatus</name>
    <dbReference type="NCBI Taxonomy" id="1162965"/>
    <lineage>
        <taxon>Bacteria</taxon>
        <taxon>Bacillati</taxon>
        <taxon>Actinomycetota</taxon>
        <taxon>Actinomycetes</taxon>
        <taxon>Kineosporiales</taxon>
        <taxon>Kineosporiaceae</taxon>
    </lineage>
</organism>
<evidence type="ECO:0000256" key="1">
    <source>
        <dbReference type="ARBA" id="ARBA00023015"/>
    </source>
</evidence>
<evidence type="ECO:0000313" key="4">
    <source>
        <dbReference type="EMBL" id="GMA86667.1"/>
    </source>
</evidence>
<proteinExistence type="predicted"/>